<reference evidence="5" key="1">
    <citation type="submission" date="2021-08" db="EMBL/GenBank/DDBJ databases">
        <title>Chromosome-Level Trichoderma cornu-damae using Hi-C Data.</title>
        <authorList>
            <person name="Kim C.S."/>
        </authorList>
    </citation>
    <scope>NUCLEOTIDE SEQUENCE</scope>
    <source>
        <strain evidence="5">KA19-0412C</strain>
    </source>
</reference>
<keyword evidence="5" id="KW-0808">Transferase</keyword>
<comment type="similarity">
    <text evidence="1">Belongs to the SIN1 family.</text>
</comment>
<dbReference type="InterPro" id="IPR008828">
    <property type="entry name" value="Sin1/Avo1"/>
</dbReference>
<feature type="compositionally biased region" description="Acidic residues" evidence="2">
    <location>
        <begin position="505"/>
        <end position="524"/>
    </location>
</feature>
<keyword evidence="6" id="KW-1185">Reference proteome</keyword>
<evidence type="ECO:0000256" key="2">
    <source>
        <dbReference type="SAM" id="MobiDB-lite"/>
    </source>
</evidence>
<dbReference type="PANTHER" id="PTHR13335">
    <property type="entry name" value="TARGET OF RAPAMYCIN COMPLEX 2 SUBUNIT MAPKAP1"/>
    <property type="match status" value="1"/>
</dbReference>
<dbReference type="InterPro" id="IPR031313">
    <property type="entry name" value="Sin1_PH_dom"/>
</dbReference>
<dbReference type="FunFam" id="2.30.29.30:FF:000263">
    <property type="entry name" value="Stress activated MAP kinase interacting protein"/>
    <property type="match status" value="1"/>
</dbReference>
<evidence type="ECO:0000256" key="1">
    <source>
        <dbReference type="ARBA" id="ARBA00009407"/>
    </source>
</evidence>
<feature type="domain" description="SIN1-type PH" evidence="4">
    <location>
        <begin position="732"/>
        <end position="835"/>
    </location>
</feature>
<dbReference type="Gene3D" id="2.30.29.30">
    <property type="entry name" value="Pleckstrin-homology domain (PH domain)/Phosphotyrosine-binding domain (PTB)"/>
    <property type="match status" value="1"/>
</dbReference>
<dbReference type="Proteomes" id="UP000827724">
    <property type="component" value="Unassembled WGS sequence"/>
</dbReference>
<evidence type="ECO:0000259" key="3">
    <source>
        <dbReference type="Pfam" id="PF16978"/>
    </source>
</evidence>
<dbReference type="GO" id="GO:0031932">
    <property type="term" value="C:TORC2 complex"/>
    <property type="evidence" value="ECO:0007669"/>
    <property type="project" value="InterPro"/>
</dbReference>
<feature type="compositionally biased region" description="Polar residues" evidence="2">
    <location>
        <begin position="493"/>
        <end position="503"/>
    </location>
</feature>
<feature type="region of interest" description="Disordered" evidence="2">
    <location>
        <begin position="677"/>
        <end position="714"/>
    </location>
</feature>
<feature type="region of interest" description="Disordered" evidence="2">
    <location>
        <begin position="85"/>
        <end position="200"/>
    </location>
</feature>
<name>A0A9P8QFN0_9HYPO</name>
<protein>
    <submittedName>
        <fullName evidence="5">Stress-activated map kinase-interacting</fullName>
    </submittedName>
</protein>
<dbReference type="PANTHER" id="PTHR13335:SF1">
    <property type="entry name" value="TARGET OF RAPAMYCIN COMPLEX 2 SUBUNIT MAPKAP1"/>
    <property type="match status" value="1"/>
</dbReference>
<evidence type="ECO:0000313" key="6">
    <source>
        <dbReference type="Proteomes" id="UP000827724"/>
    </source>
</evidence>
<evidence type="ECO:0000259" key="4">
    <source>
        <dbReference type="Pfam" id="PF16979"/>
    </source>
</evidence>
<accession>A0A9P8QFN0</accession>
<proteinExistence type="inferred from homology"/>
<evidence type="ECO:0000313" key="5">
    <source>
        <dbReference type="EMBL" id="KAH6605081.1"/>
    </source>
</evidence>
<dbReference type="GO" id="GO:0005546">
    <property type="term" value="F:phosphatidylinositol-4,5-bisphosphate binding"/>
    <property type="evidence" value="ECO:0007669"/>
    <property type="project" value="TreeGrafter"/>
</dbReference>
<dbReference type="GO" id="GO:0016301">
    <property type="term" value="F:kinase activity"/>
    <property type="evidence" value="ECO:0007669"/>
    <property type="project" value="UniProtKB-KW"/>
</dbReference>
<feature type="domain" description="CRIM" evidence="3">
    <location>
        <begin position="336"/>
        <end position="500"/>
    </location>
</feature>
<dbReference type="Pfam" id="PF16978">
    <property type="entry name" value="CRIM"/>
    <property type="match status" value="1"/>
</dbReference>
<dbReference type="GO" id="GO:0038203">
    <property type="term" value="P:TORC2 signaling"/>
    <property type="evidence" value="ECO:0007669"/>
    <property type="project" value="TreeGrafter"/>
</dbReference>
<dbReference type="InterPro" id="IPR011993">
    <property type="entry name" value="PH-like_dom_sf"/>
</dbReference>
<dbReference type="EMBL" id="JAIWOZ010000005">
    <property type="protein sequence ID" value="KAH6605081.1"/>
    <property type="molecule type" value="Genomic_DNA"/>
</dbReference>
<dbReference type="GO" id="GO:0005886">
    <property type="term" value="C:plasma membrane"/>
    <property type="evidence" value="ECO:0007669"/>
    <property type="project" value="TreeGrafter"/>
</dbReference>
<gene>
    <name evidence="5" type="ORF">Trco_006788</name>
</gene>
<dbReference type="AlphaFoldDB" id="A0A9P8QFN0"/>
<organism evidence="5 6">
    <name type="scientific">Trichoderma cornu-damae</name>
    <dbReference type="NCBI Taxonomy" id="654480"/>
    <lineage>
        <taxon>Eukaryota</taxon>
        <taxon>Fungi</taxon>
        <taxon>Dikarya</taxon>
        <taxon>Ascomycota</taxon>
        <taxon>Pezizomycotina</taxon>
        <taxon>Sordariomycetes</taxon>
        <taxon>Hypocreomycetidae</taxon>
        <taxon>Hypocreales</taxon>
        <taxon>Hypocreaceae</taxon>
        <taxon>Trichoderma</taxon>
    </lineage>
</organism>
<dbReference type="Gene3D" id="3.10.20.90">
    <property type="entry name" value="Phosphatidylinositol 3-kinase Catalytic Subunit, Chain A, domain 1"/>
    <property type="match status" value="1"/>
</dbReference>
<dbReference type="OrthoDB" id="241990at2759"/>
<comment type="caution">
    <text evidence="5">The sequence shown here is derived from an EMBL/GenBank/DDBJ whole genome shotgun (WGS) entry which is preliminary data.</text>
</comment>
<keyword evidence="5" id="KW-0418">Kinase</keyword>
<dbReference type="InterPro" id="IPR031567">
    <property type="entry name" value="CRIM_dom"/>
</dbReference>
<feature type="compositionally biased region" description="Acidic residues" evidence="2">
    <location>
        <begin position="115"/>
        <end position="130"/>
    </location>
</feature>
<feature type="region of interest" description="Disordered" evidence="2">
    <location>
        <begin position="493"/>
        <end position="566"/>
    </location>
</feature>
<sequence length="840" mass="91844">MSLIQLEELVTYQLRTGYLNEIADGVGERLITVNDSSINTVPFKSAGWRPNSSHIKRTHSPPIPTAIASEYFQAPRHVGLTLEDGFEDGGMLTGGGADTMGPGAATKRRRRREQMEEDDSSDFSDESEDESEHRAAQQIKFAKMPVRHRAGSSPGQASHLQPMNTSPRAPRRGSQSSLNILPGRPRRDTVTSSEVSSENEFDVPVAYRHREAARAATRAMRMQDKINEEPSPGVQLAADPALLREEDDDDDDSDEGSDMSGEYVASIDEASILDVVENNPINASPTRQVVGTPPRNFTRQSTIRISQAHPPPSVFKALPPPRPMSTIRPLSVVQPQSLLSAAIKAKRYKSSVPFQKFAHLNGEGTQGAISIRIYAAFSKTPGKYLEVLIRPRVQNGQGVERAVTIADLIGLGLYRYNEEKREPPVPPKKRNINWYTLRMVEEGGEVDDDFSPFVRTKPLTSATTVNNAHMRGGGRMRSNSKVYDEFAIVTATESEYEANQKSTPQEDEEGEGEEGEEGEGEEEAQQLPLGGIAEEGTLPKNEGASASASATIPALPSEHPRPNPILTTAYRPNVLLADAPQTRTTVSNAMRGQQKLLRIHIMSSEVAAGQMVTLDITTDTYLAEVLDQVCRKRHLDKANHVLKLPGSGALVMLDRPVSSIGNVSDLELHRRRFATDGPLAVTGSPGTSSPKAAAAATLDMPPPRKGHKKAYTPGSHPLAREVIQPDELPSANYKRYTVWRKQPMRIVGMSERVLVIDGEYIHIVPASGGKAIQEGGGKTTTVHFSNVIGCKVPRKHPTNVKLVVYKATESKRYDFEARGADEAAEIVAELKKGISPYREV</sequence>
<dbReference type="GO" id="GO:0005737">
    <property type="term" value="C:cytoplasm"/>
    <property type="evidence" value="ECO:0007669"/>
    <property type="project" value="TreeGrafter"/>
</dbReference>
<dbReference type="Pfam" id="PF16979">
    <property type="entry name" value="SIN1_PH"/>
    <property type="match status" value="1"/>
</dbReference>
<feature type="compositionally biased region" description="Polar residues" evidence="2">
    <location>
        <begin position="153"/>
        <end position="179"/>
    </location>
</feature>